<evidence type="ECO:0000313" key="3">
    <source>
        <dbReference type="Proteomes" id="UP000199391"/>
    </source>
</evidence>
<accession>A0A1I7LDU3</accession>
<dbReference type="EMBL" id="FPBO01000027">
    <property type="protein sequence ID" value="SFV07872.1"/>
    <property type="molecule type" value="Genomic_DNA"/>
</dbReference>
<sequence length="217" mass="24730">MDRHEEMTQRIARLEDRLGRLEDIEEIQRLQRMYGYYIDNRLWPEMAALFADEGAAMEIGRRGRYTGKEHILPFLREVLGQGRDGLARNEFINHMQLQGVVTVDHSRQRAQGRWRALIQGSPPPGGTAMLWAEGVYENTYVRENGVWKIALLWWVPTFYVSHPGYESVSFASGPQSDSLPPQAPSVPPVAALGRSFPPFHYCHPVTGEEVVRVTSEP</sequence>
<dbReference type="Gene3D" id="3.10.450.50">
    <property type="match status" value="1"/>
</dbReference>
<name>A0A1I7LDU3_9BURK</name>
<organism evidence="2 3">
    <name type="scientific">Pseudoduganella namucuonensis</name>
    <dbReference type="NCBI Taxonomy" id="1035707"/>
    <lineage>
        <taxon>Bacteria</taxon>
        <taxon>Pseudomonadati</taxon>
        <taxon>Pseudomonadota</taxon>
        <taxon>Betaproteobacteria</taxon>
        <taxon>Burkholderiales</taxon>
        <taxon>Oxalobacteraceae</taxon>
        <taxon>Telluria group</taxon>
        <taxon>Pseudoduganella</taxon>
    </lineage>
</organism>
<keyword evidence="3" id="KW-1185">Reference proteome</keyword>
<dbReference type="SUPFAM" id="SSF54427">
    <property type="entry name" value="NTF2-like"/>
    <property type="match status" value="1"/>
</dbReference>
<evidence type="ECO:0000259" key="1">
    <source>
        <dbReference type="Pfam" id="PF13577"/>
    </source>
</evidence>
<reference evidence="3" key="1">
    <citation type="submission" date="2016-10" db="EMBL/GenBank/DDBJ databases">
        <authorList>
            <person name="Varghese N."/>
            <person name="Submissions S."/>
        </authorList>
    </citation>
    <scope>NUCLEOTIDE SEQUENCE [LARGE SCALE GENOMIC DNA]</scope>
    <source>
        <strain evidence="3">CGMCC 1.11014</strain>
    </source>
</reference>
<protein>
    <submittedName>
        <fullName evidence="2">SnoaL-like domain-containing protein</fullName>
    </submittedName>
</protein>
<dbReference type="OrthoDB" id="4571298at2"/>
<dbReference type="InterPro" id="IPR032710">
    <property type="entry name" value="NTF2-like_dom_sf"/>
</dbReference>
<gene>
    <name evidence="2" type="ORF">SAMN05216552_102763</name>
</gene>
<dbReference type="Pfam" id="PF13577">
    <property type="entry name" value="SnoaL_4"/>
    <property type="match status" value="1"/>
</dbReference>
<dbReference type="Proteomes" id="UP000199391">
    <property type="component" value="Unassembled WGS sequence"/>
</dbReference>
<feature type="domain" description="SnoaL-like" evidence="1">
    <location>
        <begin position="20"/>
        <end position="150"/>
    </location>
</feature>
<dbReference type="InterPro" id="IPR037401">
    <property type="entry name" value="SnoaL-like"/>
</dbReference>
<dbReference type="AlphaFoldDB" id="A0A1I7LDU3"/>
<evidence type="ECO:0000313" key="2">
    <source>
        <dbReference type="EMBL" id="SFV07872.1"/>
    </source>
</evidence>
<dbReference type="STRING" id="1035707.SAMN05216552_102763"/>
<proteinExistence type="predicted"/>